<dbReference type="Proteomes" id="UP000095746">
    <property type="component" value="Unassembled WGS sequence"/>
</dbReference>
<proteinExistence type="predicted"/>
<reference evidence="1 2" key="1">
    <citation type="submission" date="2015-09" db="EMBL/GenBank/DDBJ databases">
        <authorList>
            <consortium name="Pathogen Informatics"/>
        </authorList>
    </citation>
    <scope>NUCLEOTIDE SEQUENCE [LARGE SCALE GENOMIC DNA]</scope>
    <source>
        <strain evidence="1 2">2789STDY5608854</strain>
    </source>
</reference>
<evidence type="ECO:0000313" key="2">
    <source>
        <dbReference type="Proteomes" id="UP000095746"/>
    </source>
</evidence>
<dbReference type="EMBL" id="CYZT01000078">
    <property type="protein sequence ID" value="CUO35727.1"/>
    <property type="molecule type" value="Genomic_DNA"/>
</dbReference>
<sequence length="157" mass="17593">MTKESYFEELSYALRRRGLLTRSVEEDGLLSVEWKGSSRVRKSSAVQYDPTWVVADRAKATLAQVIEVAEIVMDYMKFLNASLSLKAEGLENGYRALADFNGVVWQGRETLLGAQFITWAWDYDGKGLINELLYGRLSERQGGLCPPCQPDSQGAAF</sequence>
<evidence type="ECO:0000313" key="1">
    <source>
        <dbReference type="EMBL" id="CUO35727.1"/>
    </source>
</evidence>
<protein>
    <submittedName>
        <fullName evidence="1">Uncharacterized protein</fullName>
    </submittedName>
</protein>
<name>A0A174EEG1_FLAPL</name>
<dbReference type="RefSeq" id="WP_009261105.1">
    <property type="nucleotide sequence ID" value="NZ_CP095094.1"/>
</dbReference>
<dbReference type="AlphaFoldDB" id="A0A174EEG1"/>
<accession>A0A174EEG1</accession>
<organism evidence="1 2">
    <name type="scientific">Flavonifractor plautii</name>
    <name type="common">Fusobacterium plautii</name>
    <dbReference type="NCBI Taxonomy" id="292800"/>
    <lineage>
        <taxon>Bacteria</taxon>
        <taxon>Bacillati</taxon>
        <taxon>Bacillota</taxon>
        <taxon>Clostridia</taxon>
        <taxon>Eubacteriales</taxon>
        <taxon>Oscillospiraceae</taxon>
        <taxon>Flavonifractor</taxon>
    </lineage>
</organism>
<gene>
    <name evidence="1" type="ORF">ERS852411_01400</name>
</gene>